<dbReference type="OrthoDB" id="9795421at2"/>
<feature type="domain" description="LysM" evidence="3">
    <location>
        <begin position="68"/>
        <end position="112"/>
    </location>
</feature>
<dbReference type="InterPro" id="IPR018392">
    <property type="entry name" value="LysM"/>
</dbReference>
<reference evidence="4 5" key="1">
    <citation type="submission" date="2013-04" db="EMBL/GenBank/DDBJ databases">
        <title>Oceanicola sp. 22II1-22F33 Genome Sequencing.</title>
        <authorList>
            <person name="Lai Q."/>
            <person name="Li G."/>
            <person name="Shao Z."/>
        </authorList>
    </citation>
    <scope>NUCLEOTIDE SEQUENCE [LARGE SCALE GENOMIC DNA]</scope>
    <source>
        <strain evidence="4 5">22II1-22F33</strain>
    </source>
</reference>
<dbReference type="Gene3D" id="2.70.70.10">
    <property type="entry name" value="Glucose Permease (Domain IIA)"/>
    <property type="match status" value="1"/>
</dbReference>
<dbReference type="PANTHER" id="PTHR21666:SF263">
    <property type="entry name" value="MUREIN HYDROLASE ACTIVATOR NLPD"/>
    <property type="match status" value="1"/>
</dbReference>
<evidence type="ECO:0000313" key="4">
    <source>
        <dbReference type="EMBL" id="OWU77871.1"/>
    </source>
</evidence>
<protein>
    <submittedName>
        <fullName evidence="4">Peptidase M23B</fullName>
    </submittedName>
</protein>
<comment type="caution">
    <text evidence="4">The sequence shown here is derived from an EMBL/GenBank/DDBJ whole genome shotgun (WGS) entry which is preliminary data.</text>
</comment>
<dbReference type="Pfam" id="PF01551">
    <property type="entry name" value="Peptidase_M23"/>
    <property type="match status" value="1"/>
</dbReference>
<comment type="similarity">
    <text evidence="1">Belongs to the E.coli NlpD/Haemophilus LppB family.</text>
</comment>
<proteinExistence type="inferred from homology"/>
<feature type="region of interest" description="Disordered" evidence="2">
    <location>
        <begin position="228"/>
        <end position="248"/>
    </location>
</feature>
<gene>
    <name evidence="4" type="ORF">ATO3_04345</name>
</gene>
<evidence type="ECO:0000256" key="2">
    <source>
        <dbReference type="SAM" id="MobiDB-lite"/>
    </source>
</evidence>
<dbReference type="SMART" id="SM00257">
    <property type="entry name" value="LysM"/>
    <property type="match status" value="2"/>
</dbReference>
<evidence type="ECO:0000256" key="1">
    <source>
        <dbReference type="ARBA" id="ARBA00038420"/>
    </source>
</evidence>
<dbReference type="CDD" id="cd00118">
    <property type="entry name" value="LysM"/>
    <property type="match status" value="2"/>
</dbReference>
<dbReference type="PROSITE" id="PS51257">
    <property type="entry name" value="PROKAR_LIPOPROTEIN"/>
    <property type="match status" value="1"/>
</dbReference>
<feature type="domain" description="LysM" evidence="3">
    <location>
        <begin position="163"/>
        <end position="207"/>
    </location>
</feature>
<dbReference type="PANTHER" id="PTHR21666">
    <property type="entry name" value="PEPTIDASE-RELATED"/>
    <property type="match status" value="1"/>
</dbReference>
<dbReference type="RefSeq" id="WP_088648544.1">
    <property type="nucleotide sequence ID" value="NZ_AQQR01000001.1"/>
</dbReference>
<sequence length="389" mass="40015">MPRPAFKLPGTGLLLFGGLALLSACSEPLDMDLRGNLGGFSTAPAAQAATANRPSPDARGVITYPNYQVVVAQRGETVSSIAARLGFTADELGRFNGIDPNVALRDGEVVALPRPLPSLSGAPGSAAPGSVDIEALANAAIDASAETPAIEVVELEPAGPEPVRHKVERGETAYTVARLYGVSVQSLAEWNGLDADFDIREGQYLLIPVARSAPPSGVAAAAVEVEEVTEPGAGSPTPTPPSASQPLPENDTIIAAEVEAPDVTAEPQTIPAPAGAMSYPVQGKIIRAYAKGKNEGIDIAGSPGGSVGAAQSGTVAAITEDQDKVPIVVIRHSDNLLTVYANVTDIAVAKGQSVNRGQTIAKLRDGDASYVHFEVRDGFESVDPSSYLN</sequence>
<dbReference type="InterPro" id="IPR016047">
    <property type="entry name" value="M23ase_b-sheet_dom"/>
</dbReference>
<dbReference type="Proteomes" id="UP000215377">
    <property type="component" value="Unassembled WGS sequence"/>
</dbReference>
<name>A0A225NSH4_9RHOB</name>
<keyword evidence="5" id="KW-1185">Reference proteome</keyword>
<dbReference type="InterPro" id="IPR011055">
    <property type="entry name" value="Dup_hybrid_motif"/>
</dbReference>
<dbReference type="InterPro" id="IPR036779">
    <property type="entry name" value="LysM_dom_sf"/>
</dbReference>
<accession>A0A225NSH4</accession>
<evidence type="ECO:0000259" key="3">
    <source>
        <dbReference type="PROSITE" id="PS51782"/>
    </source>
</evidence>
<dbReference type="PROSITE" id="PS51782">
    <property type="entry name" value="LYSM"/>
    <property type="match status" value="2"/>
</dbReference>
<dbReference type="Pfam" id="PF01476">
    <property type="entry name" value="LysM"/>
    <property type="match status" value="2"/>
</dbReference>
<organism evidence="4 5">
    <name type="scientific">Marinibacterium profundimaris</name>
    <dbReference type="NCBI Taxonomy" id="1679460"/>
    <lineage>
        <taxon>Bacteria</taxon>
        <taxon>Pseudomonadati</taxon>
        <taxon>Pseudomonadota</taxon>
        <taxon>Alphaproteobacteria</taxon>
        <taxon>Rhodobacterales</taxon>
        <taxon>Paracoccaceae</taxon>
        <taxon>Marinibacterium</taxon>
    </lineage>
</organism>
<dbReference type="InterPro" id="IPR050570">
    <property type="entry name" value="Cell_wall_metabolism_enzyme"/>
</dbReference>
<dbReference type="CDD" id="cd12797">
    <property type="entry name" value="M23_peptidase"/>
    <property type="match status" value="1"/>
</dbReference>
<dbReference type="SUPFAM" id="SSF54106">
    <property type="entry name" value="LysM domain"/>
    <property type="match status" value="2"/>
</dbReference>
<dbReference type="GO" id="GO:0004222">
    <property type="term" value="F:metalloendopeptidase activity"/>
    <property type="evidence" value="ECO:0007669"/>
    <property type="project" value="TreeGrafter"/>
</dbReference>
<dbReference type="SUPFAM" id="SSF51261">
    <property type="entry name" value="Duplicated hybrid motif"/>
    <property type="match status" value="1"/>
</dbReference>
<evidence type="ECO:0000313" key="5">
    <source>
        <dbReference type="Proteomes" id="UP000215377"/>
    </source>
</evidence>
<dbReference type="Gene3D" id="3.10.350.10">
    <property type="entry name" value="LysM domain"/>
    <property type="match status" value="2"/>
</dbReference>
<dbReference type="EMBL" id="AQQR01000001">
    <property type="protein sequence ID" value="OWU77871.1"/>
    <property type="molecule type" value="Genomic_DNA"/>
</dbReference>
<dbReference type="AlphaFoldDB" id="A0A225NSH4"/>